<keyword evidence="2" id="KW-1185">Reference proteome</keyword>
<sequence length="814" mass="86181">MSCFEYTGAPTNTSSLAECTAHALAALLAAHSQGLETTIYADSVALHTINFSIRGGLLGLLHFQNDNSAFPSSSPRARNIKSLEAQLPPNRSSTGQRDPADGAGLKDGHHVLFLVGAASWPKVAWTAIAHVLSSCSYLSCTLCLASPEEMWSSISAAFPPKEGTIKQPLTRASATKALDDLLRLGQQNNDDRSALGMLNANMASVCTAPLLAATSLAENMFVMPDTSHIFPKLTKYSSGGKPENDGLGPFLSKSQLSGWRGESAKGADSRQQIEQLSLNIMSLVRGLGLRGKFYSLGDTARRAARRCAGISRSIDSVSAQNEMLQDAVVVLVDRTVDLVAPTHHSSNLLDQMYHALPRNDSNCGSGCDRIVRTEEDQGHNYELGQCDLIPGRSLLSLLCSQTADELQNSDGLRATLDLWETTLMHDRTVALQVLRNSLAGELAAVSGNSADISALSHGRPTAENMQALINIVKTQLKASGLSSRLVDMAQAVVDTEDVGMKELWKEAEGVEKTLKLIIGGIKDSLPDHGASVRDIGHSPEADDAEEGEMSAAWDQVLTAIPTLTSTIVELAEQQAESIASVHEIETWVSQWLWRHTPAPGMIIMASSLLAPTKVGIPHSQRALAEQRLATDYTAIYSAAAKKHDISSATEQAAQDAAYRWAEQVVKSAHLIAVSEGQRSELKYWRELASMSTGSNGAYTGILAQVVSSVLNGNSRLCSDLEHAEQSAAAATANLIKGFGRRFLSSGGSGAAAGNGQNAADAAAESSTVVFIVIGGVTFEEAAGVVAATRELAGERTVLLGGTTICAIDACSALV</sequence>
<evidence type="ECO:0000313" key="2">
    <source>
        <dbReference type="Proteomes" id="UP001140094"/>
    </source>
</evidence>
<dbReference type="AlphaFoldDB" id="A0A9W8I3X9"/>
<dbReference type="EMBL" id="JANBUO010000187">
    <property type="protein sequence ID" value="KAJ2806472.1"/>
    <property type="molecule type" value="Genomic_DNA"/>
</dbReference>
<comment type="caution">
    <text evidence="1">The sequence shown here is derived from an EMBL/GenBank/DDBJ whole genome shotgun (WGS) entry which is preliminary data.</text>
</comment>
<gene>
    <name evidence="1" type="primary">SCFD2</name>
    <name evidence="1" type="ORF">H4R20_001673</name>
</gene>
<reference evidence="1" key="1">
    <citation type="submission" date="2022-07" db="EMBL/GenBank/DDBJ databases">
        <title>Phylogenomic reconstructions and comparative analyses of Kickxellomycotina fungi.</title>
        <authorList>
            <person name="Reynolds N.K."/>
            <person name="Stajich J.E."/>
            <person name="Barry K."/>
            <person name="Grigoriev I.V."/>
            <person name="Crous P."/>
            <person name="Smith M.E."/>
        </authorList>
    </citation>
    <scope>NUCLEOTIDE SEQUENCE</scope>
    <source>
        <strain evidence="1">NRRL 1565</strain>
    </source>
</reference>
<accession>A0A9W8I3X9</accession>
<dbReference type="InterPro" id="IPR036045">
    <property type="entry name" value="Sec1-like_sf"/>
</dbReference>
<proteinExistence type="predicted"/>
<dbReference type="SUPFAM" id="SSF56815">
    <property type="entry name" value="Sec1/munc18-like (SM) proteins"/>
    <property type="match status" value="1"/>
</dbReference>
<organism evidence="1 2">
    <name type="scientific">Coemansia guatemalensis</name>
    <dbReference type="NCBI Taxonomy" id="2761395"/>
    <lineage>
        <taxon>Eukaryota</taxon>
        <taxon>Fungi</taxon>
        <taxon>Fungi incertae sedis</taxon>
        <taxon>Zoopagomycota</taxon>
        <taxon>Kickxellomycotina</taxon>
        <taxon>Kickxellomycetes</taxon>
        <taxon>Kickxellales</taxon>
        <taxon>Kickxellaceae</taxon>
        <taxon>Coemansia</taxon>
    </lineage>
</organism>
<dbReference type="OrthoDB" id="2228at2759"/>
<dbReference type="Proteomes" id="UP001140094">
    <property type="component" value="Unassembled WGS sequence"/>
</dbReference>
<evidence type="ECO:0000313" key="1">
    <source>
        <dbReference type="EMBL" id="KAJ2806472.1"/>
    </source>
</evidence>
<protein>
    <submittedName>
        <fullName evidence="1">Sec1 domain-containing protein 2</fullName>
    </submittedName>
</protein>
<name>A0A9W8I3X9_9FUNG</name>